<feature type="transmembrane region" description="Helical" evidence="6">
    <location>
        <begin position="166"/>
        <end position="191"/>
    </location>
</feature>
<name>A0A7C5VVW7_THERO</name>
<proteinExistence type="predicted"/>
<feature type="transmembrane region" description="Helical" evidence="6">
    <location>
        <begin position="380"/>
        <end position="402"/>
    </location>
</feature>
<dbReference type="InterPro" id="IPR004841">
    <property type="entry name" value="AA-permease/SLC12A_dom"/>
</dbReference>
<feature type="coiled-coil region" evidence="5">
    <location>
        <begin position="482"/>
        <end position="513"/>
    </location>
</feature>
<feature type="transmembrane region" description="Helical" evidence="6">
    <location>
        <begin position="211"/>
        <end position="233"/>
    </location>
</feature>
<dbReference type="GO" id="GO:0055085">
    <property type="term" value="P:transmembrane transport"/>
    <property type="evidence" value="ECO:0007669"/>
    <property type="project" value="InterPro"/>
</dbReference>
<reference evidence="8" key="1">
    <citation type="journal article" date="2020" name="mSystems">
        <title>Genome- and Community-Level Interaction Insights into Carbon Utilization and Element Cycling Functions of Hydrothermarchaeota in Hydrothermal Sediment.</title>
        <authorList>
            <person name="Zhou Z."/>
            <person name="Liu Y."/>
            <person name="Xu W."/>
            <person name="Pan J."/>
            <person name="Luo Z.H."/>
            <person name="Li M."/>
        </authorList>
    </citation>
    <scope>NUCLEOTIDE SEQUENCE [LARGE SCALE GENOMIC DNA]</scope>
    <source>
        <strain evidence="8">SpSt-1065</strain>
    </source>
</reference>
<dbReference type="AlphaFoldDB" id="A0A7C5VVW7"/>
<keyword evidence="5" id="KW-0175">Coiled coil</keyword>
<keyword evidence="2 6" id="KW-0812">Transmembrane</keyword>
<accession>A0A7C5VVW7</accession>
<evidence type="ECO:0000256" key="3">
    <source>
        <dbReference type="ARBA" id="ARBA00022989"/>
    </source>
</evidence>
<keyword evidence="4 6" id="KW-0472">Membrane</keyword>
<evidence type="ECO:0000256" key="6">
    <source>
        <dbReference type="SAM" id="Phobius"/>
    </source>
</evidence>
<dbReference type="InterPro" id="IPR050367">
    <property type="entry name" value="APC_superfamily"/>
</dbReference>
<dbReference type="EMBL" id="DRWX01000307">
    <property type="protein sequence ID" value="HHM96875.1"/>
    <property type="molecule type" value="Genomic_DNA"/>
</dbReference>
<feature type="transmembrane region" description="Helical" evidence="6">
    <location>
        <begin position="423"/>
        <end position="441"/>
    </location>
</feature>
<feature type="transmembrane region" description="Helical" evidence="6">
    <location>
        <begin position="142"/>
        <end position="159"/>
    </location>
</feature>
<evidence type="ECO:0000259" key="7">
    <source>
        <dbReference type="Pfam" id="PF00324"/>
    </source>
</evidence>
<dbReference type="InterPro" id="IPR004757">
    <property type="entry name" value="EtNH_permease"/>
</dbReference>
<evidence type="ECO:0000256" key="5">
    <source>
        <dbReference type="SAM" id="Coils"/>
    </source>
</evidence>
<dbReference type="PIRSF" id="PIRSF006060">
    <property type="entry name" value="AA_transporter"/>
    <property type="match status" value="1"/>
</dbReference>
<feature type="transmembrane region" description="Helical" evidence="6">
    <location>
        <begin position="254"/>
        <end position="272"/>
    </location>
</feature>
<dbReference type="PANTHER" id="PTHR42770:SF7">
    <property type="entry name" value="MEMBRANE PROTEIN"/>
    <property type="match status" value="1"/>
</dbReference>
<evidence type="ECO:0000256" key="1">
    <source>
        <dbReference type="ARBA" id="ARBA00004141"/>
    </source>
</evidence>
<comment type="subcellular location">
    <subcellularLocation>
        <location evidence="1">Membrane</location>
        <topology evidence="1">Multi-pass membrane protein</topology>
    </subcellularLocation>
</comment>
<feature type="transmembrane region" description="Helical" evidence="6">
    <location>
        <begin position="32"/>
        <end position="53"/>
    </location>
</feature>
<keyword evidence="3 6" id="KW-1133">Transmembrane helix</keyword>
<feature type="transmembrane region" description="Helical" evidence="6">
    <location>
        <begin position="292"/>
        <end position="325"/>
    </location>
</feature>
<gene>
    <name evidence="8" type="primary">eat</name>
    <name evidence="8" type="ORF">ENM21_06665</name>
</gene>
<dbReference type="GO" id="GO:0016020">
    <property type="term" value="C:membrane"/>
    <property type="evidence" value="ECO:0007669"/>
    <property type="project" value="UniProtKB-SubCell"/>
</dbReference>
<dbReference type="NCBIfam" id="TIGR00908">
    <property type="entry name" value="2A0305"/>
    <property type="match status" value="1"/>
</dbReference>
<feature type="transmembrane region" description="Helical" evidence="6">
    <location>
        <begin position="355"/>
        <end position="374"/>
    </location>
</feature>
<evidence type="ECO:0000313" key="8">
    <source>
        <dbReference type="EMBL" id="HHM96875.1"/>
    </source>
</evidence>
<feature type="transmembrane region" description="Helical" evidence="6">
    <location>
        <begin position="59"/>
        <end position="81"/>
    </location>
</feature>
<feature type="transmembrane region" description="Helical" evidence="6">
    <location>
        <begin position="447"/>
        <end position="465"/>
    </location>
</feature>
<sequence>MGESIERGGVRYEKVGQDYLEQRKLRRHANWVLLWALGVGAVISGDFFGWNFGLDAGGFGGLLIATVLMAIMYLCMVYSIAELSTALPHAGGFYSFTRSAFGPWGGYLVGVTDTIEYVITPAVIVVGIGGYMNTLFPSVPVWIWWLVFYAIFVGINIAGVEITLRVGLVVTILAMLVLLIFYIGAVASGAFSWDLVFNIEPDPNRAGSSTFLPKGFFGIFAAIPFAIWFYLAIEELPLAAEETHDVVRDMPRGLITGIFTLLALSVFTLIFNSGVNGGAAQIGVSGAPLADGFVAVFGSGATTAVLTLIALTGLIASFHTIIYAYGRVIFALSRAGYYPRFLSVTGRKTHTPHRALIAGAIIGLLCALIIDRFGTGIVGAALLNMAVFGAVISYAAVMLAYIRLKVTRPELPRPYQSPFGIPGAAIGAILAIVALLATFSIQDYRPGVLGVAFFLVIAILYFALYSRHKLVAQAPEEEVALILEAEKELKHQYVELESEEERLRLEQREARDR</sequence>
<feature type="domain" description="Amino acid permease/ SLC12A" evidence="7">
    <location>
        <begin position="43"/>
        <end position="471"/>
    </location>
</feature>
<evidence type="ECO:0000256" key="2">
    <source>
        <dbReference type="ARBA" id="ARBA00022692"/>
    </source>
</evidence>
<dbReference type="Pfam" id="PF00324">
    <property type="entry name" value="AA_permease"/>
    <property type="match status" value="1"/>
</dbReference>
<protein>
    <submittedName>
        <fullName evidence="8">Ethanolamine permease</fullName>
    </submittedName>
</protein>
<dbReference type="PANTHER" id="PTHR42770">
    <property type="entry name" value="AMINO ACID TRANSPORTER-RELATED"/>
    <property type="match status" value="1"/>
</dbReference>
<comment type="caution">
    <text evidence="8">The sequence shown here is derived from an EMBL/GenBank/DDBJ whole genome shotgun (WGS) entry which is preliminary data.</text>
</comment>
<organism evidence="8">
    <name type="scientific">Thermomicrobium roseum</name>
    <dbReference type="NCBI Taxonomy" id="500"/>
    <lineage>
        <taxon>Bacteria</taxon>
        <taxon>Pseudomonadati</taxon>
        <taxon>Thermomicrobiota</taxon>
        <taxon>Thermomicrobia</taxon>
        <taxon>Thermomicrobiales</taxon>
        <taxon>Thermomicrobiaceae</taxon>
        <taxon>Thermomicrobium</taxon>
    </lineage>
</organism>
<evidence type="ECO:0000256" key="4">
    <source>
        <dbReference type="ARBA" id="ARBA00023136"/>
    </source>
</evidence>
<dbReference type="Gene3D" id="1.20.1740.10">
    <property type="entry name" value="Amino acid/polyamine transporter I"/>
    <property type="match status" value="1"/>
</dbReference>